<name>A0ACA9QUW5_9GLOM</name>
<reference evidence="1" key="1">
    <citation type="submission" date="2021-06" db="EMBL/GenBank/DDBJ databases">
        <authorList>
            <person name="Kallberg Y."/>
            <person name="Tangrot J."/>
            <person name="Rosling A."/>
        </authorList>
    </citation>
    <scope>NUCLEOTIDE SEQUENCE</scope>
    <source>
        <strain evidence="1">28 12/20/2015</strain>
    </source>
</reference>
<sequence length="147" mass="16605">ILILIALSYGISVPLANKCAGYDNSYYFYEHYKNGCFAQAYAPAMSFITLCILIIIIYGLVVVIKKRKAPIQKGVTDVINDNQAHEVIIEEEADLGNEVRMLEKQKRIAELKKEIKDLEAVHLAAPKSIIAKFKSSIRLFQNLEQCK</sequence>
<evidence type="ECO:0000313" key="2">
    <source>
        <dbReference type="Proteomes" id="UP000789366"/>
    </source>
</evidence>
<accession>A0ACA9QUW5</accession>
<organism evidence="1 2">
    <name type="scientific">Cetraspora pellucida</name>
    <dbReference type="NCBI Taxonomy" id="1433469"/>
    <lineage>
        <taxon>Eukaryota</taxon>
        <taxon>Fungi</taxon>
        <taxon>Fungi incertae sedis</taxon>
        <taxon>Mucoromycota</taxon>
        <taxon>Glomeromycotina</taxon>
        <taxon>Glomeromycetes</taxon>
        <taxon>Diversisporales</taxon>
        <taxon>Gigasporaceae</taxon>
        <taxon>Cetraspora</taxon>
    </lineage>
</organism>
<comment type="caution">
    <text evidence="1">The sequence shown here is derived from an EMBL/GenBank/DDBJ whole genome shotgun (WGS) entry which is preliminary data.</text>
</comment>
<evidence type="ECO:0000313" key="1">
    <source>
        <dbReference type="EMBL" id="CAG8765354.1"/>
    </source>
</evidence>
<dbReference type="Proteomes" id="UP000789366">
    <property type="component" value="Unassembled WGS sequence"/>
</dbReference>
<proteinExistence type="predicted"/>
<protein>
    <submittedName>
        <fullName evidence="1">16415_t:CDS:1</fullName>
    </submittedName>
</protein>
<feature type="non-terminal residue" evidence="1">
    <location>
        <position position="1"/>
    </location>
</feature>
<dbReference type="EMBL" id="CAJVPW010050773">
    <property type="protein sequence ID" value="CAG8765354.1"/>
    <property type="molecule type" value="Genomic_DNA"/>
</dbReference>
<keyword evidence="2" id="KW-1185">Reference proteome</keyword>
<gene>
    <name evidence="1" type="ORF">SPELUC_LOCUS15412</name>
</gene>